<keyword evidence="4" id="KW-1185">Reference proteome</keyword>
<evidence type="ECO:0000313" key="4">
    <source>
        <dbReference type="Proteomes" id="UP001238088"/>
    </source>
</evidence>
<dbReference type="Gene3D" id="3.40.50.620">
    <property type="entry name" value="HUPs"/>
    <property type="match status" value="1"/>
</dbReference>
<dbReference type="InterPro" id="IPR014729">
    <property type="entry name" value="Rossmann-like_a/b/a_fold"/>
</dbReference>
<evidence type="ECO:0000313" key="3">
    <source>
        <dbReference type="EMBL" id="MDQ0268982.1"/>
    </source>
</evidence>
<dbReference type="EMBL" id="JAUSUB010000002">
    <property type="protein sequence ID" value="MDQ0268982.1"/>
    <property type="molecule type" value="Genomic_DNA"/>
</dbReference>
<proteinExistence type="inferred from homology"/>
<dbReference type="PANTHER" id="PTHR46268:SF6">
    <property type="entry name" value="UNIVERSAL STRESS PROTEIN UP12"/>
    <property type="match status" value="1"/>
</dbReference>
<dbReference type="RefSeq" id="WP_307472161.1">
    <property type="nucleotide sequence ID" value="NZ_JAUSUB010000002.1"/>
</dbReference>
<dbReference type="PANTHER" id="PTHR46268">
    <property type="entry name" value="STRESS RESPONSE PROTEIN NHAX"/>
    <property type="match status" value="1"/>
</dbReference>
<feature type="domain" description="UspA" evidence="2">
    <location>
        <begin position="3"/>
        <end position="168"/>
    </location>
</feature>
<evidence type="ECO:0000256" key="1">
    <source>
        <dbReference type="ARBA" id="ARBA00008791"/>
    </source>
</evidence>
<sequence length="168" mass="18355">MIFNKIIVAYDDSQGSRNALEKGIQLSQLTPNTELLLAHVDEEKLEHAQVASPDSHLRANANMIEGMQLQPLSISDHEPPASSHSKVINSVDQAIQHAKQIVEKNHMEINYKILEGKPADSICQFADTEGADLIIVGSSGKQGIKRMFLGSTSEKITKNANCNVLIAK</sequence>
<accession>A0ABU0ACK5</accession>
<organism evidence="3 4">
    <name type="scientific">Cytobacillus purgationiresistens</name>
    <dbReference type="NCBI Taxonomy" id="863449"/>
    <lineage>
        <taxon>Bacteria</taxon>
        <taxon>Bacillati</taxon>
        <taxon>Bacillota</taxon>
        <taxon>Bacilli</taxon>
        <taxon>Bacillales</taxon>
        <taxon>Bacillaceae</taxon>
        <taxon>Cytobacillus</taxon>
    </lineage>
</organism>
<comment type="similarity">
    <text evidence="1">Belongs to the universal stress protein A family.</text>
</comment>
<dbReference type="Proteomes" id="UP001238088">
    <property type="component" value="Unassembled WGS sequence"/>
</dbReference>
<dbReference type="InterPro" id="IPR006016">
    <property type="entry name" value="UspA"/>
</dbReference>
<dbReference type="PRINTS" id="PR01438">
    <property type="entry name" value="UNVRSLSTRESS"/>
</dbReference>
<protein>
    <submittedName>
        <fullName evidence="3">Nucleotide-binding universal stress UspA family protein</fullName>
    </submittedName>
</protein>
<dbReference type="InterPro" id="IPR006015">
    <property type="entry name" value="Universal_stress_UspA"/>
</dbReference>
<reference evidence="3 4" key="1">
    <citation type="submission" date="2023-07" db="EMBL/GenBank/DDBJ databases">
        <title>Genomic Encyclopedia of Type Strains, Phase IV (KMG-IV): sequencing the most valuable type-strain genomes for metagenomic binning, comparative biology and taxonomic classification.</title>
        <authorList>
            <person name="Goeker M."/>
        </authorList>
    </citation>
    <scope>NUCLEOTIDE SEQUENCE [LARGE SCALE GENOMIC DNA]</scope>
    <source>
        <strain evidence="3 4">DSM 23494</strain>
    </source>
</reference>
<dbReference type="Pfam" id="PF00582">
    <property type="entry name" value="Usp"/>
    <property type="match status" value="1"/>
</dbReference>
<comment type="caution">
    <text evidence="3">The sequence shown here is derived from an EMBL/GenBank/DDBJ whole genome shotgun (WGS) entry which is preliminary data.</text>
</comment>
<evidence type="ECO:0000259" key="2">
    <source>
        <dbReference type="Pfam" id="PF00582"/>
    </source>
</evidence>
<dbReference type="SUPFAM" id="SSF52402">
    <property type="entry name" value="Adenine nucleotide alpha hydrolases-like"/>
    <property type="match status" value="1"/>
</dbReference>
<name>A0ABU0ACK5_9BACI</name>
<gene>
    <name evidence="3" type="ORF">J2S17_000851</name>
</gene>
<dbReference type="CDD" id="cd00293">
    <property type="entry name" value="USP-like"/>
    <property type="match status" value="1"/>
</dbReference>